<evidence type="ECO:0000313" key="1">
    <source>
        <dbReference type="EMBL" id="KAH7959910.1"/>
    </source>
</evidence>
<comment type="caution">
    <text evidence="1">The sequence shown here is derived from an EMBL/GenBank/DDBJ whole genome shotgun (WGS) entry which is preliminary data.</text>
</comment>
<name>A0ACB8D5V5_DERSI</name>
<evidence type="ECO:0000313" key="2">
    <source>
        <dbReference type="Proteomes" id="UP000821865"/>
    </source>
</evidence>
<sequence length="397" mass="43879">MRNGPETVVDATASIVGLSEVGGLNFQVTVKSMASMTLIVDAGCLVIGGERCQVVPVVPQVTNVTCLFLPSFVSNEALVQALSPYGKVLSVNADLMSGRHGVLTGTCFVRMEMSTTTPVPNYLRVSGHRVTFEYHGLQRVCRRCGSSDHYRAPQRSVAVVAFMATKAKDATVLVGVAGMVALRPCALCGAHTRTLLLEPFPPYRRRQLRSQQRVTPRHRINQRRQLTKTKQAARTIATRHKEHCSRMIALQHDSFQDLRIGGRLPNAAALSRQRDAWWCLSVRTIAAHSEEFAEISLDLSLSLSLFYYFSFATLFRGSAFKPAVLRSLLLFPLYTITLLLPANGLRNSVIAASQLKRVVLASMLRGYVVDEGDSERVVEQTSSPSTPVPERRRRLKL</sequence>
<gene>
    <name evidence="1" type="ORF">HPB49_014819</name>
</gene>
<protein>
    <submittedName>
        <fullName evidence="1">Uncharacterized protein</fullName>
    </submittedName>
</protein>
<organism evidence="1 2">
    <name type="scientific">Dermacentor silvarum</name>
    <name type="common">Tick</name>
    <dbReference type="NCBI Taxonomy" id="543639"/>
    <lineage>
        <taxon>Eukaryota</taxon>
        <taxon>Metazoa</taxon>
        <taxon>Ecdysozoa</taxon>
        <taxon>Arthropoda</taxon>
        <taxon>Chelicerata</taxon>
        <taxon>Arachnida</taxon>
        <taxon>Acari</taxon>
        <taxon>Parasitiformes</taxon>
        <taxon>Ixodida</taxon>
        <taxon>Ixodoidea</taxon>
        <taxon>Ixodidae</taxon>
        <taxon>Rhipicephalinae</taxon>
        <taxon>Dermacentor</taxon>
    </lineage>
</organism>
<dbReference type="Proteomes" id="UP000821865">
    <property type="component" value="Chromosome 3"/>
</dbReference>
<dbReference type="EMBL" id="CM023472">
    <property type="protein sequence ID" value="KAH7959910.1"/>
    <property type="molecule type" value="Genomic_DNA"/>
</dbReference>
<accession>A0ACB8D5V5</accession>
<proteinExistence type="predicted"/>
<keyword evidence="2" id="KW-1185">Reference proteome</keyword>
<reference evidence="1" key="1">
    <citation type="submission" date="2020-05" db="EMBL/GenBank/DDBJ databases">
        <title>Large-scale comparative analyses of tick genomes elucidate their genetic diversity and vector capacities.</title>
        <authorList>
            <person name="Jia N."/>
            <person name="Wang J."/>
            <person name="Shi W."/>
            <person name="Du L."/>
            <person name="Sun Y."/>
            <person name="Zhan W."/>
            <person name="Jiang J."/>
            <person name="Wang Q."/>
            <person name="Zhang B."/>
            <person name="Ji P."/>
            <person name="Sakyi L.B."/>
            <person name="Cui X."/>
            <person name="Yuan T."/>
            <person name="Jiang B."/>
            <person name="Yang W."/>
            <person name="Lam T.T.-Y."/>
            <person name="Chang Q."/>
            <person name="Ding S."/>
            <person name="Wang X."/>
            <person name="Zhu J."/>
            <person name="Ruan X."/>
            <person name="Zhao L."/>
            <person name="Wei J."/>
            <person name="Que T."/>
            <person name="Du C."/>
            <person name="Cheng J."/>
            <person name="Dai P."/>
            <person name="Han X."/>
            <person name="Huang E."/>
            <person name="Gao Y."/>
            <person name="Liu J."/>
            <person name="Shao H."/>
            <person name="Ye R."/>
            <person name="Li L."/>
            <person name="Wei W."/>
            <person name="Wang X."/>
            <person name="Wang C."/>
            <person name="Yang T."/>
            <person name="Huo Q."/>
            <person name="Li W."/>
            <person name="Guo W."/>
            <person name="Chen H."/>
            <person name="Zhou L."/>
            <person name="Ni X."/>
            <person name="Tian J."/>
            <person name="Zhou Y."/>
            <person name="Sheng Y."/>
            <person name="Liu T."/>
            <person name="Pan Y."/>
            <person name="Xia L."/>
            <person name="Li J."/>
            <person name="Zhao F."/>
            <person name="Cao W."/>
        </authorList>
    </citation>
    <scope>NUCLEOTIDE SEQUENCE</scope>
    <source>
        <strain evidence="1">Dsil-2018</strain>
    </source>
</reference>